<proteinExistence type="predicted"/>
<accession>A0A3P7KM90</accession>
<gene>
    <name evidence="1" type="ORF">SVUK_LOCUS6823</name>
</gene>
<dbReference type="AlphaFoldDB" id="A0A3P7KM90"/>
<dbReference type="OrthoDB" id="10069557at2759"/>
<evidence type="ECO:0000313" key="2">
    <source>
        <dbReference type="Proteomes" id="UP000270094"/>
    </source>
</evidence>
<organism evidence="1 2">
    <name type="scientific">Strongylus vulgaris</name>
    <name type="common">Blood worm</name>
    <dbReference type="NCBI Taxonomy" id="40348"/>
    <lineage>
        <taxon>Eukaryota</taxon>
        <taxon>Metazoa</taxon>
        <taxon>Ecdysozoa</taxon>
        <taxon>Nematoda</taxon>
        <taxon>Chromadorea</taxon>
        <taxon>Rhabditida</taxon>
        <taxon>Rhabditina</taxon>
        <taxon>Rhabditomorpha</taxon>
        <taxon>Strongyloidea</taxon>
        <taxon>Strongylidae</taxon>
        <taxon>Strongylus</taxon>
    </lineage>
</organism>
<sequence>MSLPFQAIECYLAHVQPIDGTWQWGEAAFAHFQKLCMGKVMNATVVGFNVNDKVPMVELTVLDEENKPIRVDKDLMENGFAKASDPSKLQKVAVSKTRTLSTHSTAPVIAAV</sequence>
<keyword evidence="2" id="KW-1185">Reference proteome</keyword>
<dbReference type="Proteomes" id="UP000270094">
    <property type="component" value="Unassembled WGS sequence"/>
</dbReference>
<dbReference type="EMBL" id="UYYB01022278">
    <property type="protein sequence ID" value="VDM71825.1"/>
    <property type="molecule type" value="Genomic_DNA"/>
</dbReference>
<dbReference type="Gene3D" id="2.40.50.90">
    <property type="match status" value="1"/>
</dbReference>
<evidence type="ECO:0008006" key="3">
    <source>
        <dbReference type="Google" id="ProtNLM"/>
    </source>
</evidence>
<evidence type="ECO:0000313" key="1">
    <source>
        <dbReference type="EMBL" id="VDM71825.1"/>
    </source>
</evidence>
<protein>
    <recommendedName>
        <fullName evidence="3">Tudor domain-containing protein</fullName>
    </recommendedName>
</protein>
<name>A0A3P7KM90_STRVU</name>
<dbReference type="InterPro" id="IPR035437">
    <property type="entry name" value="SNase_OB-fold_sf"/>
</dbReference>
<reference evidence="1 2" key="1">
    <citation type="submission" date="2018-11" db="EMBL/GenBank/DDBJ databases">
        <authorList>
            <consortium name="Pathogen Informatics"/>
        </authorList>
    </citation>
    <scope>NUCLEOTIDE SEQUENCE [LARGE SCALE GENOMIC DNA]</scope>
</reference>